<proteinExistence type="predicted"/>
<comment type="caution">
    <text evidence="6">The sequence shown here is derived from an EMBL/GenBank/DDBJ whole genome shotgun (WGS) entry which is preliminary data.</text>
</comment>
<comment type="subcellular location">
    <subcellularLocation>
        <location evidence="1">Membrane</location>
        <topology evidence="1">Multi-pass membrane protein</topology>
    </subcellularLocation>
</comment>
<gene>
    <name evidence="6" type="ORF">CGZ75_14565</name>
</gene>
<feature type="transmembrane region" description="Helical" evidence="5">
    <location>
        <begin position="79"/>
        <end position="103"/>
    </location>
</feature>
<keyword evidence="3 5" id="KW-1133">Transmembrane helix</keyword>
<dbReference type="CDD" id="cd16914">
    <property type="entry name" value="EcfT"/>
    <property type="match status" value="1"/>
</dbReference>
<evidence type="ECO:0000256" key="5">
    <source>
        <dbReference type="SAM" id="Phobius"/>
    </source>
</evidence>
<dbReference type="RefSeq" id="WP_089525009.1">
    <property type="nucleotide sequence ID" value="NZ_NMUQ01000002.1"/>
</dbReference>
<dbReference type="EMBL" id="NMUQ01000002">
    <property type="protein sequence ID" value="OXM14187.1"/>
    <property type="molecule type" value="Genomic_DNA"/>
</dbReference>
<evidence type="ECO:0000256" key="1">
    <source>
        <dbReference type="ARBA" id="ARBA00004141"/>
    </source>
</evidence>
<evidence type="ECO:0000313" key="7">
    <source>
        <dbReference type="Proteomes" id="UP000215145"/>
    </source>
</evidence>
<accession>A0A229NWD7</accession>
<evidence type="ECO:0000256" key="3">
    <source>
        <dbReference type="ARBA" id="ARBA00022989"/>
    </source>
</evidence>
<feature type="transmembrane region" description="Helical" evidence="5">
    <location>
        <begin position="252"/>
        <end position="270"/>
    </location>
</feature>
<evidence type="ECO:0000256" key="4">
    <source>
        <dbReference type="ARBA" id="ARBA00023136"/>
    </source>
</evidence>
<feature type="transmembrane region" description="Helical" evidence="5">
    <location>
        <begin position="115"/>
        <end position="133"/>
    </location>
</feature>
<protein>
    <submittedName>
        <fullName evidence="6">Cobalt transporter</fullName>
    </submittedName>
</protein>
<sequence>MQIARRWLERLSLENFQTQLMGMVYGSGHAVLSRLDPRSMLIWYLFFAIAPWFISSLTVLTGMFLLLAASTVLSRAAPFILFILCLGLIGQVGWLFLLSLFFGGDAESALPLLKLTLKLSVVSLASITVFSGMDPERISDGLLALGMPATFSFSLSYGYRILPVLLEEFRSVLLSYRLRGKAPAAGRFRYVRLAVYYLKLLVLSFYPLMLATAKRSRTTVEALEVRGFSYGMKNPTSRRLKLAHLQLSWRDGAFLGGTAGYIALLFWLGYMQVQ</sequence>
<reference evidence="6 7" key="1">
    <citation type="submission" date="2017-07" db="EMBL/GenBank/DDBJ databases">
        <title>Paenibacillus herberti R33 genome sequencing and assembly.</title>
        <authorList>
            <person name="Su W."/>
        </authorList>
    </citation>
    <scope>NUCLEOTIDE SEQUENCE [LARGE SCALE GENOMIC DNA]</scope>
    <source>
        <strain evidence="6 7">R33</strain>
    </source>
</reference>
<keyword evidence="4 5" id="KW-0472">Membrane</keyword>
<dbReference type="AlphaFoldDB" id="A0A229NWD7"/>
<keyword evidence="7" id="KW-1185">Reference proteome</keyword>
<evidence type="ECO:0000313" key="6">
    <source>
        <dbReference type="EMBL" id="OXM14187.1"/>
    </source>
</evidence>
<evidence type="ECO:0000256" key="2">
    <source>
        <dbReference type="ARBA" id="ARBA00022692"/>
    </source>
</evidence>
<dbReference type="InterPro" id="IPR003339">
    <property type="entry name" value="ABC/ECF_trnsptr_transmembrane"/>
</dbReference>
<organism evidence="6 7">
    <name type="scientific">Paenibacillus herberti</name>
    <dbReference type="NCBI Taxonomy" id="1619309"/>
    <lineage>
        <taxon>Bacteria</taxon>
        <taxon>Bacillati</taxon>
        <taxon>Bacillota</taxon>
        <taxon>Bacilli</taxon>
        <taxon>Bacillales</taxon>
        <taxon>Paenibacillaceae</taxon>
        <taxon>Paenibacillus</taxon>
    </lineage>
</organism>
<feature type="transmembrane region" description="Helical" evidence="5">
    <location>
        <begin position="190"/>
        <end position="209"/>
    </location>
</feature>
<dbReference type="Proteomes" id="UP000215145">
    <property type="component" value="Unassembled WGS sequence"/>
</dbReference>
<feature type="transmembrane region" description="Helical" evidence="5">
    <location>
        <begin position="145"/>
        <end position="169"/>
    </location>
</feature>
<name>A0A229NWD7_9BACL</name>
<dbReference type="GO" id="GO:0005886">
    <property type="term" value="C:plasma membrane"/>
    <property type="evidence" value="ECO:0007669"/>
    <property type="project" value="UniProtKB-ARBA"/>
</dbReference>
<keyword evidence="2 5" id="KW-0812">Transmembrane</keyword>
<feature type="transmembrane region" description="Helical" evidence="5">
    <location>
        <begin position="41"/>
        <end position="67"/>
    </location>
</feature>
<dbReference type="Pfam" id="PF02361">
    <property type="entry name" value="CbiQ"/>
    <property type="match status" value="1"/>
</dbReference>
<dbReference type="OrthoDB" id="2661848at2"/>